<reference evidence="1" key="1">
    <citation type="journal article" date="2021" name="Proc. Natl. Acad. Sci. U.S.A.">
        <title>A Catalog of Tens of Thousands of Viruses from Human Metagenomes Reveals Hidden Associations with Chronic Diseases.</title>
        <authorList>
            <person name="Tisza M.J."/>
            <person name="Buck C.B."/>
        </authorList>
    </citation>
    <scope>NUCLEOTIDE SEQUENCE</scope>
    <source>
        <strain evidence="1">Ctuvi3</strain>
    </source>
</reference>
<organism evidence="1">
    <name type="scientific">Siphoviridae sp. ctuvi3</name>
    <dbReference type="NCBI Taxonomy" id="2825718"/>
    <lineage>
        <taxon>Viruses</taxon>
        <taxon>Duplodnaviria</taxon>
        <taxon>Heunggongvirae</taxon>
        <taxon>Uroviricota</taxon>
        <taxon>Caudoviricetes</taxon>
    </lineage>
</organism>
<sequence>MVAEYVKGEIKCPRCKQVNIVWIRKGKSIGKHRCSS</sequence>
<proteinExistence type="predicted"/>
<dbReference type="EMBL" id="BK015965">
    <property type="protein sequence ID" value="DAF87632.1"/>
    <property type="molecule type" value="Genomic_DNA"/>
</dbReference>
<name>A0A8S5TZJ2_9CAUD</name>
<evidence type="ECO:0000313" key="1">
    <source>
        <dbReference type="EMBL" id="DAF87632.1"/>
    </source>
</evidence>
<accession>A0A8S5TZJ2</accession>
<protein>
    <submittedName>
        <fullName evidence="1">Uncharacterized protein</fullName>
    </submittedName>
</protein>